<evidence type="ECO:0000313" key="2">
    <source>
        <dbReference type="EMBL" id="MBU8875324.1"/>
    </source>
</evidence>
<dbReference type="EMBL" id="JAHOPB010000001">
    <property type="protein sequence ID" value="MBU8875324.1"/>
    <property type="molecule type" value="Genomic_DNA"/>
</dbReference>
<sequence length="261" mass="27601">MLALRDLQAAFTAHLTGDDRADLMGVVSGDTIPAAARLRVHRHHVRHSLATALASTFPTVQAIVGEQFFQAMAEAFVLGDLPSQPVLAEYGTGFPAFIEGYGPAASLPYLADMARLDWALNLAFHETVSGTLAAEDLADMPPERLLDLRLALAPGATLIRSPYPIDRIWHASRPGGSAESVGLDDGAAAVIVLRQTDDAAFLRLSPADAELVMTLCDGRTLEEGAQAAFLVDAAFDLTTTFARLLALQAFAALQHGARGSG</sequence>
<accession>A0ABS6IL52</accession>
<dbReference type="Pfam" id="PF09836">
    <property type="entry name" value="DUF2063"/>
    <property type="match status" value="1"/>
</dbReference>
<protein>
    <submittedName>
        <fullName evidence="2">DNA-binding domain-containing protein</fullName>
    </submittedName>
</protein>
<organism evidence="2 3">
    <name type="scientific">Reyranella humidisoli</name>
    <dbReference type="NCBI Taxonomy" id="2849149"/>
    <lineage>
        <taxon>Bacteria</taxon>
        <taxon>Pseudomonadati</taxon>
        <taxon>Pseudomonadota</taxon>
        <taxon>Alphaproteobacteria</taxon>
        <taxon>Hyphomicrobiales</taxon>
        <taxon>Reyranellaceae</taxon>
        <taxon>Reyranella</taxon>
    </lineage>
</organism>
<name>A0ABS6IL52_9HYPH</name>
<dbReference type="RefSeq" id="WP_216962392.1">
    <property type="nucleotide sequence ID" value="NZ_JAHOPB010000001.1"/>
</dbReference>
<feature type="domain" description="Putative DNA-binding" evidence="1">
    <location>
        <begin position="7"/>
        <end position="98"/>
    </location>
</feature>
<reference evidence="2 3" key="1">
    <citation type="submission" date="2021-06" db="EMBL/GenBank/DDBJ databases">
        <authorList>
            <person name="Lee D.H."/>
        </authorList>
    </citation>
    <scope>NUCLEOTIDE SEQUENCE [LARGE SCALE GENOMIC DNA]</scope>
    <source>
        <strain evidence="2 3">MMS21-HV4-11</strain>
    </source>
</reference>
<gene>
    <name evidence="2" type="ORF">KQ910_16235</name>
</gene>
<dbReference type="Proteomes" id="UP000727907">
    <property type="component" value="Unassembled WGS sequence"/>
</dbReference>
<evidence type="ECO:0000313" key="3">
    <source>
        <dbReference type="Proteomes" id="UP000727907"/>
    </source>
</evidence>
<evidence type="ECO:0000259" key="1">
    <source>
        <dbReference type="Pfam" id="PF09836"/>
    </source>
</evidence>
<keyword evidence="2" id="KW-0238">DNA-binding</keyword>
<dbReference type="GO" id="GO:0003677">
    <property type="term" value="F:DNA binding"/>
    <property type="evidence" value="ECO:0007669"/>
    <property type="project" value="UniProtKB-KW"/>
</dbReference>
<proteinExistence type="predicted"/>
<comment type="caution">
    <text evidence="2">The sequence shown here is derived from an EMBL/GenBank/DDBJ whole genome shotgun (WGS) entry which is preliminary data.</text>
</comment>
<keyword evidence="3" id="KW-1185">Reference proteome</keyword>
<dbReference type="InterPro" id="IPR018640">
    <property type="entry name" value="DUF2063"/>
</dbReference>